<evidence type="ECO:0000313" key="1">
    <source>
        <dbReference type="EMBL" id="KAH3846267.1"/>
    </source>
</evidence>
<gene>
    <name evidence="1" type="ORF">DPMN_088566</name>
</gene>
<protein>
    <submittedName>
        <fullName evidence="1">Uncharacterized protein</fullName>
    </submittedName>
</protein>
<proteinExistence type="predicted"/>
<reference evidence="1" key="2">
    <citation type="submission" date="2020-11" db="EMBL/GenBank/DDBJ databases">
        <authorList>
            <person name="McCartney M.A."/>
            <person name="Auch B."/>
            <person name="Kono T."/>
            <person name="Mallez S."/>
            <person name="Becker A."/>
            <person name="Gohl D.M."/>
            <person name="Silverstein K.A.T."/>
            <person name="Koren S."/>
            <person name="Bechman K.B."/>
            <person name="Herman A."/>
            <person name="Abrahante J.E."/>
            <person name="Garbe J."/>
        </authorList>
    </citation>
    <scope>NUCLEOTIDE SEQUENCE</scope>
    <source>
        <strain evidence="1">Duluth1</strain>
        <tissue evidence="1">Whole animal</tissue>
    </source>
</reference>
<evidence type="ECO:0000313" key="2">
    <source>
        <dbReference type="Proteomes" id="UP000828390"/>
    </source>
</evidence>
<sequence length="106" mass="11345">MSQSTVTVAGTLGLTALVIDVKVVIELDITDCVSSTASGTDASVRELDNIASAIAAGGRELNAHMTRGRQIIQSDIEAGTKELEDFKSKKHDENYNAQCKCKNVYI</sequence>
<accession>A0A9D4KW33</accession>
<comment type="caution">
    <text evidence="1">The sequence shown here is derived from an EMBL/GenBank/DDBJ whole genome shotgun (WGS) entry which is preliminary data.</text>
</comment>
<reference evidence="1" key="1">
    <citation type="journal article" date="2019" name="bioRxiv">
        <title>The Genome of the Zebra Mussel, Dreissena polymorpha: A Resource for Invasive Species Research.</title>
        <authorList>
            <person name="McCartney M.A."/>
            <person name="Auch B."/>
            <person name="Kono T."/>
            <person name="Mallez S."/>
            <person name="Zhang Y."/>
            <person name="Obille A."/>
            <person name="Becker A."/>
            <person name="Abrahante J.E."/>
            <person name="Garbe J."/>
            <person name="Badalamenti J.P."/>
            <person name="Herman A."/>
            <person name="Mangelson H."/>
            <person name="Liachko I."/>
            <person name="Sullivan S."/>
            <person name="Sone E.D."/>
            <person name="Koren S."/>
            <person name="Silverstein K.A.T."/>
            <person name="Beckman K.B."/>
            <person name="Gohl D.M."/>
        </authorList>
    </citation>
    <scope>NUCLEOTIDE SEQUENCE</scope>
    <source>
        <strain evidence="1">Duluth1</strain>
        <tissue evidence="1">Whole animal</tissue>
    </source>
</reference>
<keyword evidence="2" id="KW-1185">Reference proteome</keyword>
<dbReference type="AlphaFoldDB" id="A0A9D4KW33"/>
<dbReference type="EMBL" id="JAIWYP010000003">
    <property type="protein sequence ID" value="KAH3846267.1"/>
    <property type="molecule type" value="Genomic_DNA"/>
</dbReference>
<name>A0A9D4KW33_DREPO</name>
<organism evidence="1 2">
    <name type="scientific">Dreissena polymorpha</name>
    <name type="common">Zebra mussel</name>
    <name type="synonym">Mytilus polymorpha</name>
    <dbReference type="NCBI Taxonomy" id="45954"/>
    <lineage>
        <taxon>Eukaryota</taxon>
        <taxon>Metazoa</taxon>
        <taxon>Spiralia</taxon>
        <taxon>Lophotrochozoa</taxon>
        <taxon>Mollusca</taxon>
        <taxon>Bivalvia</taxon>
        <taxon>Autobranchia</taxon>
        <taxon>Heteroconchia</taxon>
        <taxon>Euheterodonta</taxon>
        <taxon>Imparidentia</taxon>
        <taxon>Neoheterodontei</taxon>
        <taxon>Myida</taxon>
        <taxon>Dreissenoidea</taxon>
        <taxon>Dreissenidae</taxon>
        <taxon>Dreissena</taxon>
    </lineage>
</organism>
<dbReference type="Proteomes" id="UP000828390">
    <property type="component" value="Unassembled WGS sequence"/>
</dbReference>